<keyword evidence="4" id="KW-1185">Reference proteome</keyword>
<gene>
    <name evidence="3" type="ORF">E0486_14005</name>
</gene>
<evidence type="ECO:0000313" key="4">
    <source>
        <dbReference type="Proteomes" id="UP000295164"/>
    </source>
</evidence>
<dbReference type="InterPro" id="IPR001387">
    <property type="entry name" value="Cro/C1-type_HTH"/>
</dbReference>
<dbReference type="RefSeq" id="WP_131852852.1">
    <property type="nucleotide sequence ID" value="NZ_SKFH01000027.1"/>
</dbReference>
<organism evidence="3 4">
    <name type="scientific">Flaviaesturariibacter aridisoli</name>
    <dbReference type="NCBI Taxonomy" id="2545761"/>
    <lineage>
        <taxon>Bacteria</taxon>
        <taxon>Pseudomonadati</taxon>
        <taxon>Bacteroidota</taxon>
        <taxon>Chitinophagia</taxon>
        <taxon>Chitinophagales</taxon>
        <taxon>Chitinophagaceae</taxon>
        <taxon>Flaviaestuariibacter</taxon>
    </lineage>
</organism>
<keyword evidence="1" id="KW-0238">DNA-binding</keyword>
<evidence type="ECO:0000313" key="3">
    <source>
        <dbReference type="EMBL" id="TCZ68392.1"/>
    </source>
</evidence>
<dbReference type="OrthoDB" id="3831186at2"/>
<dbReference type="PROSITE" id="PS50943">
    <property type="entry name" value="HTH_CROC1"/>
    <property type="match status" value="1"/>
</dbReference>
<dbReference type="SMART" id="SM00530">
    <property type="entry name" value="HTH_XRE"/>
    <property type="match status" value="1"/>
</dbReference>
<dbReference type="InterPro" id="IPR010982">
    <property type="entry name" value="Lambda_DNA-bd_dom_sf"/>
</dbReference>
<dbReference type="PANTHER" id="PTHR46558:SF11">
    <property type="entry name" value="HTH-TYPE TRANSCRIPTIONAL REGULATOR XRE"/>
    <property type="match status" value="1"/>
</dbReference>
<dbReference type="Proteomes" id="UP000295164">
    <property type="component" value="Unassembled WGS sequence"/>
</dbReference>
<evidence type="ECO:0000256" key="1">
    <source>
        <dbReference type="ARBA" id="ARBA00023125"/>
    </source>
</evidence>
<feature type="domain" description="HTH cro/C1-type" evidence="2">
    <location>
        <begin position="8"/>
        <end position="63"/>
    </location>
</feature>
<comment type="caution">
    <text evidence="3">The sequence shown here is derived from an EMBL/GenBank/DDBJ whole genome shotgun (WGS) entry which is preliminary data.</text>
</comment>
<dbReference type="AlphaFoldDB" id="A0A4R4DWM2"/>
<dbReference type="PANTHER" id="PTHR46558">
    <property type="entry name" value="TRACRIPTIONAL REGULATORY PROTEIN-RELATED-RELATED"/>
    <property type="match status" value="1"/>
</dbReference>
<reference evidence="3 4" key="1">
    <citation type="submission" date="2019-03" db="EMBL/GenBank/DDBJ databases">
        <authorList>
            <person name="Kim M.K.M."/>
        </authorList>
    </citation>
    <scope>NUCLEOTIDE SEQUENCE [LARGE SCALE GENOMIC DNA]</scope>
    <source>
        <strain evidence="3 4">17J68-15</strain>
    </source>
</reference>
<evidence type="ECO:0000259" key="2">
    <source>
        <dbReference type="PROSITE" id="PS50943"/>
    </source>
</evidence>
<dbReference type="Gene3D" id="1.10.260.40">
    <property type="entry name" value="lambda repressor-like DNA-binding domains"/>
    <property type="match status" value="1"/>
</dbReference>
<protein>
    <submittedName>
        <fullName evidence="3">Helix-turn-helix domain-containing protein</fullName>
    </submittedName>
</protein>
<proteinExistence type="predicted"/>
<dbReference type="EMBL" id="SKFH01000027">
    <property type="protein sequence ID" value="TCZ68392.1"/>
    <property type="molecule type" value="Genomic_DNA"/>
</dbReference>
<sequence>MTYFAQNLKHLRKRSARTQEQLGQEVRLGRTTIANYESGLSGPTDPEVLVRLSHLFGVSIDELLTRDLAQAFAPPAAAPAGTPPGGDAVAHTLTRAPFVAREEAARYLQQGGEPGYLERLPAYGLPGLRSDEYRVFEVTDPALAPRFEPGDRVLCRRAPAGEPPHEGAVYLLVSPVHGLLLRRLRSDGAGRWLLGPSPGGPVTLAASEVRELWQAEWVLSARLDPPLEDMNRRIADLEEQLSALSRRLT</sequence>
<dbReference type="GO" id="GO:0003677">
    <property type="term" value="F:DNA binding"/>
    <property type="evidence" value="ECO:0007669"/>
    <property type="project" value="UniProtKB-KW"/>
</dbReference>
<dbReference type="Pfam" id="PF01381">
    <property type="entry name" value="HTH_3"/>
    <property type="match status" value="1"/>
</dbReference>
<accession>A0A4R4DWM2</accession>
<name>A0A4R4DWM2_9BACT</name>
<dbReference type="SUPFAM" id="SSF47413">
    <property type="entry name" value="lambda repressor-like DNA-binding domains"/>
    <property type="match status" value="1"/>
</dbReference>
<dbReference type="CDD" id="cd00093">
    <property type="entry name" value="HTH_XRE"/>
    <property type="match status" value="1"/>
</dbReference>